<dbReference type="AlphaFoldDB" id="A0A5D2V485"/>
<dbReference type="PANTHER" id="PTHR45749">
    <property type="match status" value="1"/>
</dbReference>
<protein>
    <recommendedName>
        <fullName evidence="3">DUF4371 domain-containing protein</fullName>
    </recommendedName>
</protein>
<dbReference type="PANTHER" id="PTHR45749:SF35">
    <property type="entry name" value="AC-LIKE TRANSPOSASE-RELATED"/>
    <property type="match status" value="1"/>
</dbReference>
<feature type="non-terminal residue" evidence="1">
    <location>
        <position position="1"/>
    </location>
</feature>
<evidence type="ECO:0000313" key="1">
    <source>
        <dbReference type="EMBL" id="TYI84063.1"/>
    </source>
</evidence>
<organism evidence="1 2">
    <name type="scientific">Gossypium mustelinum</name>
    <name type="common">Cotton</name>
    <name type="synonym">Gossypium caicoense</name>
    <dbReference type="NCBI Taxonomy" id="34275"/>
    <lineage>
        <taxon>Eukaryota</taxon>
        <taxon>Viridiplantae</taxon>
        <taxon>Streptophyta</taxon>
        <taxon>Embryophyta</taxon>
        <taxon>Tracheophyta</taxon>
        <taxon>Spermatophyta</taxon>
        <taxon>Magnoliopsida</taxon>
        <taxon>eudicotyledons</taxon>
        <taxon>Gunneridae</taxon>
        <taxon>Pentapetalae</taxon>
        <taxon>rosids</taxon>
        <taxon>malvids</taxon>
        <taxon>Malvales</taxon>
        <taxon>Malvaceae</taxon>
        <taxon>Malvoideae</taxon>
        <taxon>Gossypium</taxon>
    </lineage>
</organism>
<reference evidence="1 2" key="1">
    <citation type="submission" date="2019-07" db="EMBL/GenBank/DDBJ databases">
        <title>WGS assembly of Gossypium mustelinum.</title>
        <authorList>
            <person name="Chen Z.J."/>
            <person name="Sreedasyam A."/>
            <person name="Ando A."/>
            <person name="Song Q."/>
            <person name="De L."/>
            <person name="Hulse-Kemp A."/>
            <person name="Ding M."/>
            <person name="Ye W."/>
            <person name="Kirkbride R."/>
            <person name="Jenkins J."/>
            <person name="Plott C."/>
            <person name="Lovell J."/>
            <person name="Lin Y.-M."/>
            <person name="Vaughn R."/>
            <person name="Liu B."/>
            <person name="Li W."/>
            <person name="Simpson S."/>
            <person name="Scheffler B."/>
            <person name="Saski C."/>
            <person name="Grover C."/>
            <person name="Hu G."/>
            <person name="Conover J."/>
            <person name="Carlson J."/>
            <person name="Shu S."/>
            <person name="Boston L."/>
            <person name="Williams M."/>
            <person name="Peterson D."/>
            <person name="Mcgee K."/>
            <person name="Jones D."/>
            <person name="Wendel J."/>
            <person name="Stelly D."/>
            <person name="Grimwood J."/>
            <person name="Schmutz J."/>
        </authorList>
    </citation>
    <scope>NUCLEOTIDE SEQUENCE [LARGE SCALE GENOMIC DNA]</scope>
    <source>
        <strain evidence="1">1408120.09</strain>
    </source>
</reference>
<dbReference type="SUPFAM" id="SSF53098">
    <property type="entry name" value="Ribonuclease H-like"/>
    <property type="match status" value="1"/>
</dbReference>
<name>A0A5D2V485_GOSMU</name>
<proteinExistence type="predicted"/>
<gene>
    <name evidence="1" type="ORF">E1A91_D05G337900v1</name>
</gene>
<accession>A0A5D2V485</accession>
<sequence length="548" mass="63695">NWANLDNKKGDILVEKGPIREMNLDFALDNNNRHFSYAYFYRGNKSLLANEGLSDWRHISERLKQHENNLSQQIMKENEPWRQVLLKIFSVVKCLATHNLVLQGSNEKLYQDSNDHVRCIQNHEIHYHYLGLKIQHEFISLLVDSTKYFYIILDCTSDIGHQEQMTLIVQCVNISTNKIKFKKYFLEFLKVAATSGLRPFNKLQDVLKSLDLNVDDVRGKHQGVQKRLLEINLRALYMPCACHSLNLTRSDMTHSCLRTISFFGIERWKILRDNVFELTKFLSNTCWESQIKSVKAIRFQTPQIRLALLKLYESCDDAKSKSEAESLVNALEILFAINMVSKKLQSKSMCIDTAIKQLEGVLSYFEKYRDEGVTFSMNIAKRIALDMNVEPTLPTKRLIVDMSITYLRSRFEQLKTFESIFGFLFDSNKLKSLDENELTECCATFHSTFSHGDSSHVDLNELFSELKVLQFTLPNELTPTTEILEFVKSAYCYSNLKLIKTYLRSSMSQERLNNLTILLIEKDCLENIDLDVIINDFASQNARRTHFL</sequence>
<dbReference type="Proteomes" id="UP000323597">
    <property type="component" value="Chromosome D05"/>
</dbReference>
<evidence type="ECO:0008006" key="3">
    <source>
        <dbReference type="Google" id="ProtNLM"/>
    </source>
</evidence>
<evidence type="ECO:0000313" key="2">
    <source>
        <dbReference type="Proteomes" id="UP000323597"/>
    </source>
</evidence>
<dbReference type="InterPro" id="IPR012337">
    <property type="entry name" value="RNaseH-like_sf"/>
</dbReference>
<dbReference type="EMBL" id="CM017653">
    <property type="protein sequence ID" value="TYI84063.1"/>
    <property type="molecule type" value="Genomic_DNA"/>
</dbReference>
<keyword evidence="2" id="KW-1185">Reference proteome</keyword>